<dbReference type="GO" id="GO:0006334">
    <property type="term" value="P:nucleosome assembly"/>
    <property type="evidence" value="ECO:0007669"/>
    <property type="project" value="TreeGrafter"/>
</dbReference>
<feature type="compositionally biased region" description="Acidic residues" evidence="3">
    <location>
        <begin position="324"/>
        <end position="346"/>
    </location>
</feature>
<evidence type="ECO:0000256" key="2">
    <source>
        <dbReference type="ARBA" id="ARBA00023054"/>
    </source>
</evidence>
<feature type="compositionally biased region" description="Basic and acidic residues" evidence="3">
    <location>
        <begin position="82"/>
        <end position="95"/>
    </location>
</feature>
<keyword evidence="11" id="KW-1185">Reference proteome</keyword>
<feature type="compositionally biased region" description="Basic and acidic residues" evidence="3">
    <location>
        <begin position="196"/>
        <end position="211"/>
    </location>
</feature>
<feature type="compositionally biased region" description="Low complexity" evidence="3">
    <location>
        <begin position="300"/>
        <end position="315"/>
    </location>
</feature>
<evidence type="ECO:0000313" key="4">
    <source>
        <dbReference type="EMBL" id="AWU73825.1"/>
    </source>
</evidence>
<feature type="compositionally biased region" description="Polar residues" evidence="3">
    <location>
        <begin position="96"/>
        <end position="123"/>
    </location>
</feature>
<dbReference type="Proteomes" id="UP000249293">
    <property type="component" value="Chromosome 1"/>
</dbReference>
<evidence type="ECO:0000313" key="10">
    <source>
        <dbReference type="Proteomes" id="UP000195871"/>
    </source>
</evidence>
<dbReference type="SMART" id="SM00784">
    <property type="entry name" value="SPT2"/>
    <property type="match status" value="1"/>
</dbReference>
<name>A0A099P345_PICKU</name>
<comment type="similarity">
    <text evidence="1">Belongs to the SPT2 family.</text>
</comment>
<reference evidence="4 11" key="6">
    <citation type="submission" date="2018-06" db="EMBL/GenBank/DDBJ databases">
        <title>Population genomics shows no distinction between pathogenic Candida krusei and environmental Pichia kudriavzevii: One species, four names.</title>
        <authorList>
            <person name="Douglass A.P."/>
            <person name="Offei B."/>
            <person name="Braun-Galleani S."/>
            <person name="Coughlan A.Y."/>
            <person name="Martos A."/>
            <person name="Ortiz-Merino R.A."/>
            <person name="Byrne K.P."/>
            <person name="Wolfe K.H."/>
        </authorList>
    </citation>
    <scope>NUCLEOTIDE SEQUENCE [LARGE SCALE GENOMIC DNA]</scope>
    <source>
        <strain evidence="4 11">CBS573</strain>
    </source>
</reference>
<dbReference type="PANTHER" id="PTHR22691">
    <property type="entry name" value="YEAST SPT2-RELATED"/>
    <property type="match status" value="1"/>
</dbReference>
<dbReference type="AlphaFoldDB" id="A0A099P345"/>
<dbReference type="Pfam" id="PF08243">
    <property type="entry name" value="SPT2"/>
    <property type="match status" value="1"/>
</dbReference>
<proteinExistence type="inferred from homology"/>
<dbReference type="OrthoDB" id="2401875at2759"/>
<evidence type="ECO:0000313" key="9">
    <source>
        <dbReference type="Proteomes" id="UP000189274"/>
    </source>
</evidence>
<evidence type="ECO:0000313" key="7">
    <source>
        <dbReference type="EMBL" id="OUT23313.1"/>
    </source>
</evidence>
<reference evidence="7 10" key="5">
    <citation type="submission" date="2017-05" db="EMBL/GenBank/DDBJ databases">
        <title>The Genome Sequence of Candida krusei Ckrusei653.</title>
        <authorList>
            <person name="Cuomo C."/>
            <person name="Forche A."/>
            <person name="Young S."/>
            <person name="Abouelleil A."/>
            <person name="Cao P."/>
            <person name="Chapman S."/>
            <person name="Cusick C."/>
            <person name="Shea T."/>
            <person name="Nusbaum C."/>
            <person name="Birren B."/>
        </authorList>
    </citation>
    <scope>NUCLEOTIDE SEQUENCE [LARGE SCALE GENOMIC DNA]</scope>
    <source>
        <strain evidence="7 10">Ckrusei653</strain>
    </source>
</reference>
<reference evidence="9" key="3">
    <citation type="journal article" date="2017" name="Genome Announc.">
        <title>Genome sequences of Cyberlindnera fabianii 65, Pichia kudriavzevii 129, and Saccharomyces cerevisiae 131 isolated from fermented masau fruits in Zimbabwe.</title>
        <authorList>
            <person name="van Rijswijck I.M.H."/>
            <person name="Derks M.F.L."/>
            <person name="Abee T."/>
            <person name="de Ridder D."/>
            <person name="Smid E.J."/>
        </authorList>
    </citation>
    <scope>NUCLEOTIDE SEQUENCE [LARGE SCALE GENOMIC DNA]</scope>
    <source>
        <strain evidence="9">129</strain>
    </source>
</reference>
<feature type="region of interest" description="Disordered" evidence="3">
    <location>
        <begin position="15"/>
        <end position="346"/>
    </location>
</feature>
<feature type="compositionally biased region" description="Polar residues" evidence="3">
    <location>
        <begin position="252"/>
        <end position="270"/>
    </location>
</feature>
<dbReference type="InterPro" id="IPR013256">
    <property type="entry name" value="Chromatin_SPT2"/>
</dbReference>
<reference evidence="8" key="1">
    <citation type="journal article" date="2014" name="Microb. Cell Fact.">
        <title>Exploiting Issatchenkia orientalis SD108 for succinic acid production.</title>
        <authorList>
            <person name="Xiao H."/>
            <person name="Shao Z."/>
            <person name="Jiang Y."/>
            <person name="Dole S."/>
            <person name="Zhao H."/>
        </authorList>
    </citation>
    <scope>NUCLEOTIDE SEQUENCE [LARGE SCALE GENOMIC DNA]</scope>
    <source>
        <strain evidence="8">SD108</strain>
    </source>
</reference>
<feature type="compositionally biased region" description="Polar residues" evidence="3">
    <location>
        <begin position="33"/>
        <end position="51"/>
    </location>
</feature>
<dbReference type="Proteomes" id="UP000189274">
    <property type="component" value="Unassembled WGS sequence"/>
</dbReference>
<reference evidence="5" key="2">
    <citation type="submission" date="2014-08" db="EMBL/GenBank/DDBJ databases">
        <title>Exploiting Issatchenkia orientalis SD108 for Succinic Acid Production.</title>
        <authorList>
            <person name="Xiao H."/>
            <person name="Shao Z."/>
            <person name="Jiang Y."/>
            <person name="Dole S."/>
            <person name="Zhao H."/>
        </authorList>
    </citation>
    <scope>NUCLEOTIDE SEQUENCE [LARGE SCALE GENOMIC DNA]</scope>
    <source>
        <strain evidence="5">SD108</strain>
    </source>
</reference>
<dbReference type="EMBL" id="CP028773">
    <property type="protein sequence ID" value="AWU73825.1"/>
    <property type="molecule type" value="Genomic_DNA"/>
</dbReference>
<dbReference type="GO" id="GO:0006360">
    <property type="term" value="P:transcription by RNA polymerase I"/>
    <property type="evidence" value="ECO:0007669"/>
    <property type="project" value="TreeGrafter"/>
</dbReference>
<dbReference type="EMBL" id="MQVM01000003">
    <property type="protein sequence ID" value="ONH76682.1"/>
    <property type="molecule type" value="Genomic_DNA"/>
</dbReference>
<evidence type="ECO:0000313" key="5">
    <source>
        <dbReference type="EMBL" id="KGK38724.1"/>
    </source>
</evidence>
<dbReference type="GO" id="GO:0005730">
    <property type="term" value="C:nucleolus"/>
    <property type="evidence" value="ECO:0007669"/>
    <property type="project" value="TreeGrafter"/>
</dbReference>
<evidence type="ECO:0000313" key="11">
    <source>
        <dbReference type="Proteomes" id="UP000249293"/>
    </source>
</evidence>
<dbReference type="HOGENOM" id="CLU_612594_0_0_1"/>
<gene>
    <name evidence="6" type="ORF">BOH78_0891</name>
    <name evidence="4" type="ORF">C5L36_0A04240</name>
    <name evidence="7" type="ORF">CAS74_001631</name>
    <name evidence="5" type="ORF">JL09_g2151</name>
</gene>
<dbReference type="Proteomes" id="UP000195871">
    <property type="component" value="Unassembled WGS sequence"/>
</dbReference>
<reference evidence="6" key="4">
    <citation type="submission" date="2017-01" db="EMBL/GenBank/DDBJ databases">
        <authorList>
            <person name="Mah S.A."/>
            <person name="Swanson W.J."/>
            <person name="Moy G.W."/>
            <person name="Vacquier V.D."/>
        </authorList>
    </citation>
    <scope>NUCLEOTIDE SEQUENCE [LARGE SCALE GENOMIC DNA]</scope>
    <source>
        <strain evidence="6">129</strain>
    </source>
</reference>
<dbReference type="GO" id="GO:0042393">
    <property type="term" value="F:histone binding"/>
    <property type="evidence" value="ECO:0007669"/>
    <property type="project" value="TreeGrafter"/>
</dbReference>
<evidence type="ECO:0000256" key="1">
    <source>
        <dbReference type="ARBA" id="ARBA00006461"/>
    </source>
</evidence>
<dbReference type="VEuPathDB" id="FungiDB:C5L36_0A04240"/>
<accession>A0A099P345</accession>
<dbReference type="GO" id="GO:0003677">
    <property type="term" value="F:DNA binding"/>
    <property type="evidence" value="ECO:0007669"/>
    <property type="project" value="TreeGrafter"/>
</dbReference>
<evidence type="ECO:0000256" key="3">
    <source>
        <dbReference type="SAM" id="MobiDB-lite"/>
    </source>
</evidence>
<feature type="compositionally biased region" description="Basic and acidic residues" evidence="3">
    <location>
        <begin position="139"/>
        <end position="149"/>
    </location>
</feature>
<dbReference type="EMBL" id="JQFK01000016">
    <property type="protein sequence ID" value="KGK38724.1"/>
    <property type="molecule type" value="Genomic_DNA"/>
</dbReference>
<dbReference type="PANTHER" id="PTHR22691:SF8">
    <property type="entry name" value="PROTEIN SPT2 HOMOLOG"/>
    <property type="match status" value="1"/>
</dbReference>
<evidence type="ECO:0000313" key="8">
    <source>
        <dbReference type="Proteomes" id="UP000029867"/>
    </source>
</evidence>
<evidence type="ECO:0000313" key="6">
    <source>
        <dbReference type="EMBL" id="ONH76682.1"/>
    </source>
</evidence>
<keyword evidence="2" id="KW-0175">Coiled coil</keyword>
<protein>
    <submittedName>
        <fullName evidence="6">Protein SPT2</fullName>
    </submittedName>
</protein>
<dbReference type="STRING" id="4909.A0A099P345"/>
<organism evidence="5 8">
    <name type="scientific">Pichia kudriavzevii</name>
    <name type="common">Yeast</name>
    <name type="synonym">Issatchenkia orientalis</name>
    <dbReference type="NCBI Taxonomy" id="4909"/>
    <lineage>
        <taxon>Eukaryota</taxon>
        <taxon>Fungi</taxon>
        <taxon>Dikarya</taxon>
        <taxon>Ascomycota</taxon>
        <taxon>Saccharomycotina</taxon>
        <taxon>Pichiomycetes</taxon>
        <taxon>Pichiales</taxon>
        <taxon>Pichiaceae</taxon>
        <taxon>Pichia</taxon>
    </lineage>
</organism>
<sequence>MSFLSLLSSVTKDKKIQEKAKHAQLGNHPPNPSTSLQDTLAKNTPLQTPNRPSIARQVGRKPSKPQPSFTPSNVYDDPAVQRLKEARRVERERLAQKNQGKRQTSTRTRAPSSPNGSVTSAGNSRHRSKSTTPTATTTVEKRNNRKDLDLSLPEVSKSRFKFKPSIHGGRAASPTQKTSTGGTAGSGPNGKPSKMSFKELMDKASHIEKPKVALPPIITHRKQEKPRPSKAYQSLKKSRNQQLAVDNARLKPTSSTTRPLSNERLTSKSVSPVRDIREPSFAKPSPELLRKLKNKKKNMQLKQRPYRTSTSSSNSSRRKKDAYDIDAEEEEDDDFGYYDDQYDSQDDGFIVDDEEEEEEYRMTQRERKFSDLRSQGYSRDEIWEIFSRGKKRGYYQDDYDSADDMEATGNEILEDEERTLKQAKLDDLREQRLLEEHARRKNKLLHK</sequence>
<dbReference type="EMBL" id="NHMM01000002">
    <property type="protein sequence ID" value="OUT23313.1"/>
    <property type="molecule type" value="Genomic_DNA"/>
</dbReference>
<dbReference type="eggNOG" id="ENOG502QRG5">
    <property type="taxonomic scope" value="Eukaryota"/>
</dbReference>
<dbReference type="Proteomes" id="UP000029867">
    <property type="component" value="Unassembled WGS sequence"/>
</dbReference>